<organism evidence="2 3">
    <name type="scientific">Devosia nitrariae</name>
    <dbReference type="NCBI Taxonomy" id="2071872"/>
    <lineage>
        <taxon>Bacteria</taxon>
        <taxon>Pseudomonadati</taxon>
        <taxon>Pseudomonadota</taxon>
        <taxon>Alphaproteobacteria</taxon>
        <taxon>Hyphomicrobiales</taxon>
        <taxon>Devosiaceae</taxon>
        <taxon>Devosia</taxon>
    </lineage>
</organism>
<comment type="caution">
    <text evidence="2">The sequence shown here is derived from an EMBL/GenBank/DDBJ whole genome shotgun (WGS) entry which is preliminary data.</text>
</comment>
<dbReference type="Proteomes" id="UP001156691">
    <property type="component" value="Unassembled WGS sequence"/>
</dbReference>
<dbReference type="PANTHER" id="PTHR36173:SF1">
    <property type="entry name" value="RIBONUCLEASE VAPC22"/>
    <property type="match status" value="1"/>
</dbReference>
<protein>
    <submittedName>
        <fullName evidence="2">PIN domain-containing protein</fullName>
    </submittedName>
</protein>
<dbReference type="PANTHER" id="PTHR36173">
    <property type="entry name" value="RIBONUCLEASE VAPC16-RELATED"/>
    <property type="match status" value="1"/>
</dbReference>
<evidence type="ECO:0000313" key="2">
    <source>
        <dbReference type="EMBL" id="GLQ53200.1"/>
    </source>
</evidence>
<dbReference type="EMBL" id="BSNS01000002">
    <property type="protein sequence ID" value="GLQ53200.1"/>
    <property type="molecule type" value="Genomic_DNA"/>
</dbReference>
<sequence>MAQDQPVADTAREQIGDALSNGDGISISPITAWEIGLLSRRGRLNAALSPHSLFERLTSLVGVRVEPLVPSILIDSSFLPGEFHNDPADRIIVATARALELTIVTRDRAILDYARQGHVLALAC</sequence>
<keyword evidence="3" id="KW-1185">Reference proteome</keyword>
<dbReference type="InterPro" id="IPR029060">
    <property type="entry name" value="PIN-like_dom_sf"/>
</dbReference>
<dbReference type="SUPFAM" id="SSF88723">
    <property type="entry name" value="PIN domain-like"/>
    <property type="match status" value="1"/>
</dbReference>
<dbReference type="Pfam" id="PF01850">
    <property type="entry name" value="PIN"/>
    <property type="match status" value="1"/>
</dbReference>
<accession>A0ABQ5W0J4</accession>
<proteinExistence type="predicted"/>
<dbReference type="CDD" id="cd09872">
    <property type="entry name" value="PIN_Sll0205-like"/>
    <property type="match status" value="1"/>
</dbReference>
<dbReference type="InterPro" id="IPR002716">
    <property type="entry name" value="PIN_dom"/>
</dbReference>
<name>A0ABQ5W0J4_9HYPH</name>
<evidence type="ECO:0000259" key="1">
    <source>
        <dbReference type="Pfam" id="PF01850"/>
    </source>
</evidence>
<feature type="domain" description="PIN" evidence="1">
    <location>
        <begin position="5"/>
        <end position="114"/>
    </location>
</feature>
<evidence type="ECO:0000313" key="3">
    <source>
        <dbReference type="Proteomes" id="UP001156691"/>
    </source>
</evidence>
<dbReference type="InterPro" id="IPR052919">
    <property type="entry name" value="TA_system_RNase"/>
</dbReference>
<dbReference type="InterPro" id="IPR041705">
    <property type="entry name" value="PIN_Sll0205"/>
</dbReference>
<gene>
    <name evidence="2" type="ORF">GCM10010862_04580</name>
</gene>
<reference evidence="3" key="1">
    <citation type="journal article" date="2019" name="Int. J. Syst. Evol. Microbiol.">
        <title>The Global Catalogue of Microorganisms (GCM) 10K type strain sequencing project: providing services to taxonomists for standard genome sequencing and annotation.</title>
        <authorList>
            <consortium name="The Broad Institute Genomics Platform"/>
            <consortium name="The Broad Institute Genome Sequencing Center for Infectious Disease"/>
            <person name="Wu L."/>
            <person name="Ma J."/>
        </authorList>
    </citation>
    <scope>NUCLEOTIDE SEQUENCE [LARGE SCALE GENOMIC DNA]</scope>
    <source>
        <strain evidence="3">NBRC 112416</strain>
    </source>
</reference>
<dbReference type="Gene3D" id="3.40.50.1010">
    <property type="entry name" value="5'-nuclease"/>
    <property type="match status" value="1"/>
</dbReference>